<dbReference type="PANTHER" id="PTHR33946">
    <property type="match status" value="1"/>
</dbReference>
<gene>
    <name evidence="2" type="primary">AlNc14C164G7851</name>
    <name evidence="2" type="ORF">ALNC14_088490</name>
</gene>
<organism evidence="2">
    <name type="scientific">Albugo laibachii Nc14</name>
    <dbReference type="NCBI Taxonomy" id="890382"/>
    <lineage>
        <taxon>Eukaryota</taxon>
        <taxon>Sar</taxon>
        <taxon>Stramenopiles</taxon>
        <taxon>Oomycota</taxon>
        <taxon>Peronosporomycetes</taxon>
        <taxon>Albuginales</taxon>
        <taxon>Albuginaceae</taxon>
        <taxon>Albugo</taxon>
    </lineage>
</organism>
<feature type="signal peptide" evidence="1">
    <location>
        <begin position="1"/>
        <end position="22"/>
    </location>
</feature>
<protein>
    <submittedName>
        <fullName evidence="2">Uncharacterized protein AlNc14C164G7851</fullName>
    </submittedName>
</protein>
<name>F0WN19_9STRA</name>
<reference evidence="2" key="1">
    <citation type="journal article" date="2011" name="PLoS Biol.">
        <title>Gene gain and loss during evolution of obligate parasitism in the white rust pathogen of Arabidopsis thaliana.</title>
        <authorList>
            <person name="Kemen E."/>
            <person name="Gardiner A."/>
            <person name="Schultz-Larsen T."/>
            <person name="Kemen A.C."/>
            <person name="Balmuth A.L."/>
            <person name="Robert-Seilaniantz A."/>
            <person name="Bailey K."/>
            <person name="Holub E."/>
            <person name="Studholme D.J."/>
            <person name="Maclean D."/>
            <person name="Jones J.D."/>
        </authorList>
    </citation>
    <scope>NUCLEOTIDE SEQUENCE</scope>
</reference>
<dbReference type="HOGENOM" id="CLU_022164_1_0_1"/>
<dbReference type="EMBL" id="FR824209">
    <property type="protein sequence ID" value="CCA22706.1"/>
    <property type="molecule type" value="Genomic_DNA"/>
</dbReference>
<reference evidence="2" key="2">
    <citation type="submission" date="2011-02" db="EMBL/GenBank/DDBJ databases">
        <authorList>
            <person name="MacLean D."/>
        </authorList>
    </citation>
    <scope>NUCLEOTIDE SEQUENCE</scope>
</reference>
<proteinExistence type="predicted"/>
<keyword evidence="1" id="KW-0732">Signal</keyword>
<evidence type="ECO:0000313" key="2">
    <source>
        <dbReference type="EMBL" id="CCA22706.1"/>
    </source>
</evidence>
<sequence>MSFIPSLTTAIRLFGVIAVVKAGSSIEEKKASSKYEEQKTFAPVKMILARVVSDQAVFDKEHKTYVPTYYDNFAENFRAIFDTTNAANFDGALMYIQAEGINVQKLSNCQRKNKMAYINIYEVILQQPTALLANNQWEAMPEFAEFIAMDGGACTPEDGKFLPESCSQLFNQSMSGYTGFAVGAGKKAGNRLAPYLSAAWYSVPNSCPMYEWSEKFQECRIRYPGGLCAHGSMPDGEACSFSASLIGYVAIDDLVGITSLNSSATQMPYANYEEFCEDKNGYYKGIEMSYSENDMSKVSSIPFWKRPFSAKACAERVDALIEYYNKHASKNNMLPIPTVEDLTKSNPLCSENSPMCRDSEFGCKRVGYEQIISINRIRFRGGARQPQFTFHLTFGSDEVEPYDRNFLRPFPDDTVVIRGP</sequence>
<dbReference type="PANTHER" id="PTHR33946:SF4">
    <property type="entry name" value="COAGULATION FACTOR XI"/>
    <property type="match status" value="1"/>
</dbReference>
<evidence type="ECO:0000256" key="1">
    <source>
        <dbReference type="SAM" id="SignalP"/>
    </source>
</evidence>
<feature type="chain" id="PRO_5003261701" evidence="1">
    <location>
        <begin position="23"/>
        <end position="420"/>
    </location>
</feature>
<accession>F0WN19</accession>
<dbReference type="AlphaFoldDB" id="F0WN19"/>